<protein>
    <recommendedName>
        <fullName evidence="3">PIN domain-containing protein</fullName>
    </recommendedName>
</protein>
<dbReference type="Proteomes" id="UP000278475">
    <property type="component" value="Unassembled WGS sequence"/>
</dbReference>
<dbReference type="AlphaFoldDB" id="A0A497ELI3"/>
<evidence type="ECO:0000313" key="2">
    <source>
        <dbReference type="Proteomes" id="UP000278475"/>
    </source>
</evidence>
<gene>
    <name evidence="1" type="ORF">DRJ31_07740</name>
</gene>
<comment type="caution">
    <text evidence="1">The sequence shown here is derived from an EMBL/GenBank/DDBJ whole genome shotgun (WGS) entry which is preliminary data.</text>
</comment>
<dbReference type="EMBL" id="QMQV01000088">
    <property type="protein sequence ID" value="RLE48167.1"/>
    <property type="molecule type" value="Genomic_DNA"/>
</dbReference>
<reference evidence="1 2" key="1">
    <citation type="submission" date="2018-06" db="EMBL/GenBank/DDBJ databases">
        <title>Extensive metabolic versatility and redundancy in microbially diverse, dynamic hydrothermal sediments.</title>
        <authorList>
            <person name="Dombrowski N."/>
            <person name="Teske A."/>
            <person name="Baker B.J."/>
        </authorList>
    </citation>
    <scope>NUCLEOTIDE SEQUENCE [LARGE SCALE GENOMIC DNA]</scope>
    <source>
        <strain evidence="1">B66_G16</strain>
    </source>
</reference>
<accession>A0A497ELI3</accession>
<evidence type="ECO:0000313" key="1">
    <source>
        <dbReference type="EMBL" id="RLE48167.1"/>
    </source>
</evidence>
<evidence type="ECO:0008006" key="3">
    <source>
        <dbReference type="Google" id="ProtNLM"/>
    </source>
</evidence>
<sequence>MKGVKAIVYDDRIAKIPLHDSSVLLTALKLRNLLNDFINCLILSSAINQSDAIVTEDRDIQSLEERREFQELLKTMNPKFKILTLAEIL</sequence>
<proteinExistence type="predicted"/>
<name>A0A497ELI3_9CREN</name>
<organism evidence="1 2">
    <name type="scientific">Thermoproteota archaeon</name>
    <dbReference type="NCBI Taxonomy" id="2056631"/>
    <lineage>
        <taxon>Archaea</taxon>
        <taxon>Thermoproteota</taxon>
    </lineage>
</organism>